<comment type="caution">
    <text evidence="1">The sequence shown here is derived from an EMBL/GenBank/DDBJ whole genome shotgun (WGS) entry which is preliminary data.</text>
</comment>
<dbReference type="AlphaFoldDB" id="A0A2P8FQN3"/>
<reference evidence="1 2" key="1">
    <citation type="submission" date="2018-03" db="EMBL/GenBank/DDBJ databases">
        <title>Genomic Encyclopedia of Archaeal and Bacterial Type Strains, Phase II (KMG-II): from individual species to whole genera.</title>
        <authorList>
            <person name="Goeker M."/>
        </authorList>
    </citation>
    <scope>NUCLEOTIDE SEQUENCE [LARGE SCALE GENOMIC DNA]</scope>
    <source>
        <strain evidence="1 2">DSM 18107</strain>
    </source>
</reference>
<accession>A0A2P8FQN3</accession>
<dbReference type="Proteomes" id="UP000240978">
    <property type="component" value="Unassembled WGS sequence"/>
</dbReference>
<sequence length="58" mass="6490">MEMRGDLSINQNIPLVLAKCLLQSDLSNKAAVNSIQQVQGHDDSFRLVTGLIRRKQEP</sequence>
<evidence type="ECO:0000313" key="1">
    <source>
        <dbReference type="EMBL" id="PSL24038.1"/>
    </source>
</evidence>
<protein>
    <submittedName>
        <fullName evidence="1">Uncharacterized protein</fullName>
    </submittedName>
</protein>
<name>A0A2P8FQN3_9BACT</name>
<evidence type="ECO:0000313" key="2">
    <source>
        <dbReference type="Proteomes" id="UP000240978"/>
    </source>
</evidence>
<keyword evidence="2" id="KW-1185">Reference proteome</keyword>
<gene>
    <name evidence="1" type="ORF">CLV42_11624</name>
</gene>
<dbReference type="EMBL" id="PYGK01000016">
    <property type="protein sequence ID" value="PSL24038.1"/>
    <property type="molecule type" value="Genomic_DNA"/>
</dbReference>
<proteinExistence type="predicted"/>
<organism evidence="1 2">
    <name type="scientific">Chitinophaga ginsengisoli</name>
    <dbReference type="NCBI Taxonomy" id="363837"/>
    <lineage>
        <taxon>Bacteria</taxon>
        <taxon>Pseudomonadati</taxon>
        <taxon>Bacteroidota</taxon>
        <taxon>Chitinophagia</taxon>
        <taxon>Chitinophagales</taxon>
        <taxon>Chitinophagaceae</taxon>
        <taxon>Chitinophaga</taxon>
    </lineage>
</organism>